<protein>
    <submittedName>
        <fullName evidence="3">Uncharacterized protein LOC106163097</fullName>
    </submittedName>
</protein>
<keyword evidence="2" id="KW-1185">Reference proteome</keyword>
<feature type="transmembrane region" description="Helical" evidence="1">
    <location>
        <begin position="128"/>
        <end position="150"/>
    </location>
</feature>
<dbReference type="AlphaFoldDB" id="A0A2R2MM20"/>
<accession>A0A2R2MM20</accession>
<evidence type="ECO:0000256" key="1">
    <source>
        <dbReference type="SAM" id="Phobius"/>
    </source>
</evidence>
<dbReference type="RefSeq" id="XP_023931102.1">
    <property type="nucleotide sequence ID" value="XM_024075334.1"/>
</dbReference>
<gene>
    <name evidence="3" type="primary">LOC106163097</name>
</gene>
<evidence type="ECO:0000313" key="3">
    <source>
        <dbReference type="RefSeq" id="XP_023931102.1"/>
    </source>
</evidence>
<name>A0A2R2MM20_LINAN</name>
<keyword evidence="1" id="KW-1133">Transmembrane helix</keyword>
<keyword evidence="1" id="KW-0472">Membrane</keyword>
<feature type="transmembrane region" description="Helical" evidence="1">
    <location>
        <begin position="36"/>
        <end position="55"/>
    </location>
</feature>
<dbReference type="GeneID" id="106163097"/>
<feature type="transmembrane region" description="Helical" evidence="1">
    <location>
        <begin position="6"/>
        <end position="24"/>
    </location>
</feature>
<sequence>MTGYSKTGVGIWGGICMIIAGTFARKRYKTTRSKRIYQGLAGLSFICALLLTGFGGKDTYSDSRRIAAINAANRNATTTIAPPTTTIKNVLLHNVNATAAPIQNASTINGPAVDTSDWPFHYHYPDMAYVRVLIDVLTMAVGVIYIMIFAKSAKETVLAPIGPWPTQGKETQMSDLSPTHKVHMELPPAYTAAGESE</sequence>
<reference evidence="3" key="1">
    <citation type="submission" date="2025-08" db="UniProtKB">
        <authorList>
            <consortium name="RefSeq"/>
        </authorList>
    </citation>
    <scope>IDENTIFICATION</scope>
    <source>
        <tissue evidence="3">Gonads</tissue>
    </source>
</reference>
<dbReference type="KEGG" id="lak:106163097"/>
<evidence type="ECO:0000313" key="2">
    <source>
        <dbReference type="Proteomes" id="UP000085678"/>
    </source>
</evidence>
<organism evidence="2 3">
    <name type="scientific">Lingula anatina</name>
    <name type="common">Brachiopod</name>
    <name type="synonym">Lingula unguis</name>
    <dbReference type="NCBI Taxonomy" id="7574"/>
    <lineage>
        <taxon>Eukaryota</taxon>
        <taxon>Metazoa</taxon>
        <taxon>Spiralia</taxon>
        <taxon>Lophotrochozoa</taxon>
        <taxon>Brachiopoda</taxon>
        <taxon>Linguliformea</taxon>
        <taxon>Lingulata</taxon>
        <taxon>Lingulida</taxon>
        <taxon>Linguloidea</taxon>
        <taxon>Lingulidae</taxon>
        <taxon>Lingula</taxon>
    </lineage>
</organism>
<keyword evidence="1" id="KW-0812">Transmembrane</keyword>
<proteinExistence type="predicted"/>
<dbReference type="Proteomes" id="UP000085678">
    <property type="component" value="Unplaced"/>
</dbReference>
<dbReference type="InParanoid" id="A0A2R2MM20"/>